<evidence type="ECO:0000256" key="1">
    <source>
        <dbReference type="SAM" id="SignalP"/>
    </source>
</evidence>
<organism evidence="2 3">
    <name type="scientific">Marinobacter suaedae</name>
    <dbReference type="NCBI Taxonomy" id="3057675"/>
    <lineage>
        <taxon>Bacteria</taxon>
        <taxon>Pseudomonadati</taxon>
        <taxon>Pseudomonadota</taxon>
        <taxon>Gammaproteobacteria</taxon>
        <taxon>Pseudomonadales</taxon>
        <taxon>Marinobacteraceae</taxon>
        <taxon>Marinobacter</taxon>
    </lineage>
</organism>
<feature type="chain" id="PRO_5046863770" description="Tetratricopeptide repeat protein" evidence="1">
    <location>
        <begin position="29"/>
        <end position="284"/>
    </location>
</feature>
<reference evidence="2" key="1">
    <citation type="submission" date="2023-07" db="EMBL/GenBank/DDBJ databases">
        <title>Marinobacter sp. chi1 genome sequencing and assembly.</title>
        <authorList>
            <person name="Park S."/>
        </authorList>
    </citation>
    <scope>NUCLEOTIDE SEQUENCE</scope>
    <source>
        <strain evidence="2">Chi1</strain>
    </source>
</reference>
<evidence type="ECO:0008006" key="4">
    <source>
        <dbReference type="Google" id="ProtNLM"/>
    </source>
</evidence>
<keyword evidence="1" id="KW-0732">Signal</keyword>
<accession>A0ABT8W382</accession>
<dbReference type="RefSeq" id="WP_302910330.1">
    <property type="nucleotide sequence ID" value="NZ_JAUMIS010000002.1"/>
</dbReference>
<dbReference type="Proteomes" id="UP001168640">
    <property type="component" value="Unassembled WGS sequence"/>
</dbReference>
<name>A0ABT8W382_9GAMM</name>
<feature type="signal peptide" evidence="1">
    <location>
        <begin position="1"/>
        <end position="28"/>
    </location>
</feature>
<keyword evidence="3" id="KW-1185">Reference proteome</keyword>
<evidence type="ECO:0000313" key="3">
    <source>
        <dbReference type="Proteomes" id="UP001168640"/>
    </source>
</evidence>
<sequence>MAVGNRKHRHPLRGLVLVSALMAGQAFALAPEHEVRRLMLATEEAVASENWGEAGEYLNRLQQLEGNKPADYFYFRGLVMYQATHLNEAQSALETYVDNAGSEGDHYQEALKLITDVEKARKETPPRAPGAADGAKVAVIEPAGGQTLNSLRDLYLVDTDREALVMHLNSLLEVAGWREDQTIVKLDQPADVEYRVGASTDAVSIQEIRRSSDDQVVRKAESLPVFGVNPQIEWGCESMAGACWVYDPRDRSRLLQLSADRDQAREIARTLGQLIRTLQTPTGS</sequence>
<gene>
    <name evidence="2" type="ORF">QVZ43_13370</name>
</gene>
<proteinExistence type="predicted"/>
<protein>
    <recommendedName>
        <fullName evidence="4">Tetratricopeptide repeat protein</fullName>
    </recommendedName>
</protein>
<comment type="caution">
    <text evidence="2">The sequence shown here is derived from an EMBL/GenBank/DDBJ whole genome shotgun (WGS) entry which is preliminary data.</text>
</comment>
<dbReference type="EMBL" id="JAUMIS010000002">
    <property type="protein sequence ID" value="MDO3722710.1"/>
    <property type="molecule type" value="Genomic_DNA"/>
</dbReference>
<evidence type="ECO:0000313" key="2">
    <source>
        <dbReference type="EMBL" id="MDO3722710.1"/>
    </source>
</evidence>